<dbReference type="PANTHER" id="PTHR46512:SF11">
    <property type="entry name" value="PEPTIDYLPROLYL ISOMERASE"/>
    <property type="match status" value="1"/>
</dbReference>
<dbReference type="OrthoDB" id="1902587at2759"/>
<dbReference type="PROSITE" id="PS50059">
    <property type="entry name" value="FKBP_PPIASE"/>
    <property type="match status" value="3"/>
</dbReference>
<keyword evidence="1" id="KW-0677">Repeat</keyword>
<evidence type="ECO:0000313" key="5">
    <source>
        <dbReference type="EMBL" id="KAF9620546.1"/>
    </source>
</evidence>
<evidence type="ECO:0000259" key="4">
    <source>
        <dbReference type="PROSITE" id="PS50059"/>
    </source>
</evidence>
<reference evidence="5 6" key="1">
    <citation type="submission" date="2020-10" db="EMBL/GenBank/DDBJ databases">
        <title>The Coptis chinensis genome and diversification of protoberbering-type alkaloids.</title>
        <authorList>
            <person name="Wang B."/>
            <person name="Shu S."/>
            <person name="Song C."/>
            <person name="Liu Y."/>
        </authorList>
    </citation>
    <scope>NUCLEOTIDE SEQUENCE [LARGE SCALE GENOMIC DNA]</scope>
    <source>
        <strain evidence="5">HL-2020</strain>
        <tissue evidence="5">Leaf</tissue>
    </source>
</reference>
<accession>A0A835ME87</accession>
<dbReference type="InterPro" id="IPR050754">
    <property type="entry name" value="FKBP4/5/8-like"/>
</dbReference>
<dbReference type="Gene3D" id="1.25.40.10">
    <property type="entry name" value="Tetratricopeptide repeat domain"/>
    <property type="match status" value="2"/>
</dbReference>
<dbReference type="Pfam" id="PF00254">
    <property type="entry name" value="FKBP_C"/>
    <property type="match status" value="3"/>
</dbReference>
<feature type="domain" description="PPIase FKBP-type" evidence="4">
    <location>
        <begin position="1"/>
        <end position="60"/>
    </location>
</feature>
<sequence length="400" mass="44481">MAGQVIKGWESWDQGINTMKKGENSLFTILPELAYGESGSSPTIPPNATLQFDVELLSWSSVKDICKDGGIFKKVLTVGENEMELRGYFTCFLFVHSAVKYEAKLEDGTVVSKSEGVESTVGDGYFYPALSKAVKTMKKGEKVLLTVKPQYGFGEIGRPASGAEGAVPPSATLHITLELVSWKTVTEVTNDKKVIKKIVKEGEVKFIGKLQDGTVFLKKGHDDDELFEFKTDEEQAVDGLDRAAMTMKKGEVAELTIAPEYGFGSSESKQELAVERESWDMNTPEKIEAAGRKKEEGNAGKFIEYDTNFSEEEKKQSKVLKVSCNLNNAACKLKLKDYKQAEKLCTKLADLDLAEIDIKMALEIDPNNRDGKLEYKVLKEKMKEYNKKGALWQHFAKMAN</sequence>
<keyword evidence="6" id="KW-1185">Reference proteome</keyword>
<dbReference type="InterPro" id="IPR046357">
    <property type="entry name" value="PPIase_dom_sf"/>
</dbReference>
<evidence type="ECO:0000313" key="6">
    <source>
        <dbReference type="Proteomes" id="UP000631114"/>
    </source>
</evidence>
<name>A0A835ME87_9MAGN</name>
<gene>
    <name evidence="5" type="ORF">IFM89_013211</name>
</gene>
<evidence type="ECO:0000256" key="2">
    <source>
        <dbReference type="ARBA" id="ARBA00022803"/>
    </source>
</evidence>
<dbReference type="SUPFAM" id="SSF54534">
    <property type="entry name" value="FKBP-like"/>
    <property type="match status" value="3"/>
</dbReference>
<dbReference type="SUPFAM" id="SSF48452">
    <property type="entry name" value="TPR-like"/>
    <property type="match status" value="1"/>
</dbReference>
<keyword evidence="2" id="KW-0802">TPR repeat</keyword>
<dbReference type="EC" id="5.2.1.8" evidence="3"/>
<keyword evidence="3" id="KW-0697">Rotamase</keyword>
<protein>
    <recommendedName>
        <fullName evidence="3">peptidylprolyl isomerase</fullName>
        <ecNumber evidence="3">5.2.1.8</ecNumber>
    </recommendedName>
</protein>
<dbReference type="EMBL" id="JADFTS010000002">
    <property type="protein sequence ID" value="KAF9620546.1"/>
    <property type="molecule type" value="Genomic_DNA"/>
</dbReference>
<comment type="caution">
    <text evidence="5">The sequence shown here is derived from an EMBL/GenBank/DDBJ whole genome shotgun (WGS) entry which is preliminary data.</text>
</comment>
<comment type="catalytic activity">
    <reaction evidence="3">
        <text>[protein]-peptidylproline (omega=180) = [protein]-peptidylproline (omega=0)</text>
        <dbReference type="Rhea" id="RHEA:16237"/>
        <dbReference type="Rhea" id="RHEA-COMP:10747"/>
        <dbReference type="Rhea" id="RHEA-COMP:10748"/>
        <dbReference type="ChEBI" id="CHEBI:83833"/>
        <dbReference type="ChEBI" id="CHEBI:83834"/>
        <dbReference type="EC" id="5.2.1.8"/>
    </reaction>
</comment>
<proteinExistence type="predicted"/>
<dbReference type="Proteomes" id="UP000631114">
    <property type="component" value="Unassembled WGS sequence"/>
</dbReference>
<feature type="domain" description="PPIase FKBP-type" evidence="4">
    <location>
        <begin position="99"/>
        <end position="183"/>
    </location>
</feature>
<dbReference type="GO" id="GO:0003755">
    <property type="term" value="F:peptidyl-prolyl cis-trans isomerase activity"/>
    <property type="evidence" value="ECO:0007669"/>
    <property type="project" value="UniProtKB-KW"/>
</dbReference>
<evidence type="ECO:0000256" key="1">
    <source>
        <dbReference type="ARBA" id="ARBA00022737"/>
    </source>
</evidence>
<dbReference type="Gene3D" id="3.10.50.40">
    <property type="match status" value="3"/>
</dbReference>
<evidence type="ECO:0000256" key="3">
    <source>
        <dbReference type="PROSITE-ProRule" id="PRU00277"/>
    </source>
</evidence>
<feature type="domain" description="PPIase FKBP-type" evidence="4">
    <location>
        <begin position="199"/>
        <end position="265"/>
    </location>
</feature>
<dbReference type="AlphaFoldDB" id="A0A835ME87"/>
<dbReference type="PANTHER" id="PTHR46512">
    <property type="entry name" value="PEPTIDYLPROLYL ISOMERASE"/>
    <property type="match status" value="1"/>
</dbReference>
<keyword evidence="3" id="KW-0413">Isomerase</keyword>
<dbReference type="InterPro" id="IPR001179">
    <property type="entry name" value="PPIase_FKBP_dom"/>
</dbReference>
<dbReference type="InterPro" id="IPR011990">
    <property type="entry name" value="TPR-like_helical_dom_sf"/>
</dbReference>
<organism evidence="5 6">
    <name type="scientific">Coptis chinensis</name>
    <dbReference type="NCBI Taxonomy" id="261450"/>
    <lineage>
        <taxon>Eukaryota</taxon>
        <taxon>Viridiplantae</taxon>
        <taxon>Streptophyta</taxon>
        <taxon>Embryophyta</taxon>
        <taxon>Tracheophyta</taxon>
        <taxon>Spermatophyta</taxon>
        <taxon>Magnoliopsida</taxon>
        <taxon>Ranunculales</taxon>
        <taxon>Ranunculaceae</taxon>
        <taxon>Coptidoideae</taxon>
        <taxon>Coptis</taxon>
    </lineage>
</organism>